<reference evidence="2 3" key="1">
    <citation type="submission" date="2020-03" db="EMBL/GenBank/DDBJ databases">
        <title>Genomic Encyclopedia of Type Strains, Phase IV (KMG-IV): sequencing the most valuable type-strain genomes for metagenomic binning, comparative biology and taxonomic classification.</title>
        <authorList>
            <person name="Goeker M."/>
        </authorList>
    </citation>
    <scope>NUCLEOTIDE SEQUENCE [LARGE SCALE GENOMIC DNA]</scope>
    <source>
        <strain evidence="2 3">DSM 19867</strain>
    </source>
</reference>
<proteinExistence type="predicted"/>
<sequence>MHVNAYLFFNGRCAEALEFYAKAVGAKTLLTMPFKSMPNAEGHISPEMADQIMHAEFKLGDTTIFASDGMPDNAKPHGGYALTISAASVEEAERMFNALGEGGSVYMPLGETFFAERFGSFADKFGIDWMVIFEGKKAP</sequence>
<protein>
    <submittedName>
        <fullName evidence="2">PhnB protein</fullName>
    </submittedName>
</protein>
<dbReference type="InterPro" id="IPR028973">
    <property type="entry name" value="PhnB-like"/>
</dbReference>
<dbReference type="CDD" id="cd06588">
    <property type="entry name" value="PhnB_like"/>
    <property type="match status" value="1"/>
</dbReference>
<comment type="caution">
    <text evidence="2">The sequence shown here is derived from an EMBL/GenBank/DDBJ whole genome shotgun (WGS) entry which is preliminary data.</text>
</comment>
<name>A0A846MWN9_9PROT</name>
<keyword evidence="3" id="KW-1185">Reference proteome</keyword>
<accession>A0A846MWN9</accession>
<dbReference type="Proteomes" id="UP000570514">
    <property type="component" value="Unassembled WGS sequence"/>
</dbReference>
<gene>
    <name evidence="2" type="ORF">FHS83_000967</name>
</gene>
<dbReference type="PANTHER" id="PTHR33990">
    <property type="entry name" value="PROTEIN YJDN-RELATED"/>
    <property type="match status" value="1"/>
</dbReference>
<dbReference type="RefSeq" id="WP_167081452.1">
    <property type="nucleotide sequence ID" value="NZ_BAAADC010000001.1"/>
</dbReference>
<feature type="domain" description="PhnB-like" evidence="1">
    <location>
        <begin position="4"/>
        <end position="132"/>
    </location>
</feature>
<evidence type="ECO:0000313" key="3">
    <source>
        <dbReference type="Proteomes" id="UP000570514"/>
    </source>
</evidence>
<dbReference type="EMBL" id="JAASRM010000001">
    <property type="protein sequence ID" value="NIK87649.1"/>
    <property type="molecule type" value="Genomic_DNA"/>
</dbReference>
<dbReference type="SUPFAM" id="SSF54593">
    <property type="entry name" value="Glyoxalase/Bleomycin resistance protein/Dihydroxybiphenyl dioxygenase"/>
    <property type="match status" value="1"/>
</dbReference>
<evidence type="ECO:0000313" key="2">
    <source>
        <dbReference type="EMBL" id="NIK87649.1"/>
    </source>
</evidence>
<dbReference type="Pfam" id="PF06983">
    <property type="entry name" value="3-dmu-9_3-mt"/>
    <property type="match status" value="1"/>
</dbReference>
<dbReference type="InterPro" id="IPR029068">
    <property type="entry name" value="Glyas_Bleomycin-R_OHBP_Dase"/>
</dbReference>
<dbReference type="PANTHER" id="PTHR33990:SF1">
    <property type="entry name" value="PROTEIN YJDN"/>
    <property type="match status" value="1"/>
</dbReference>
<dbReference type="AlphaFoldDB" id="A0A846MWN9"/>
<organism evidence="2 3">
    <name type="scientific">Rhizomicrobium palustre</name>
    <dbReference type="NCBI Taxonomy" id="189966"/>
    <lineage>
        <taxon>Bacteria</taxon>
        <taxon>Pseudomonadati</taxon>
        <taxon>Pseudomonadota</taxon>
        <taxon>Alphaproteobacteria</taxon>
        <taxon>Micropepsales</taxon>
        <taxon>Micropepsaceae</taxon>
        <taxon>Rhizomicrobium</taxon>
    </lineage>
</organism>
<dbReference type="Gene3D" id="3.10.180.10">
    <property type="entry name" value="2,3-Dihydroxybiphenyl 1,2-Dioxygenase, domain 1"/>
    <property type="match status" value="1"/>
</dbReference>
<evidence type="ECO:0000259" key="1">
    <source>
        <dbReference type="Pfam" id="PF06983"/>
    </source>
</evidence>